<dbReference type="OrthoDB" id="10008279at2"/>
<dbReference type="RefSeq" id="WP_109015598.1">
    <property type="nucleotide sequence ID" value="NZ_BDOQ01000007.1"/>
</dbReference>
<sequence length="199" mass="21636">MSFKTPYPDVILNAFKSVQAWKSLSLVLMGMLLFAVFALGWMASHQSVILIPQGLSNAKKPITLSLGEPFSPDYLTSVAKGDLFSLLNWTPDNIDEQYGQFIVRLEPSLVDGQRQSLLNEAKQHREEGLTQSFFITRTFVKGPSVVAHGILVRSAGGREVFRGPAIYQLDYTNSGNGLLLVAGVSQPNANAAPAPASKN</sequence>
<dbReference type="GO" id="GO:0005524">
    <property type="term" value="F:ATP binding"/>
    <property type="evidence" value="ECO:0007669"/>
    <property type="project" value="UniProtKB-KW"/>
</dbReference>
<dbReference type="EMBL" id="BDOQ01000007">
    <property type="protein sequence ID" value="GBG14409.1"/>
    <property type="molecule type" value="Genomic_DNA"/>
</dbReference>
<feature type="transmembrane region" description="Helical" evidence="1">
    <location>
        <begin position="20"/>
        <end position="43"/>
    </location>
</feature>
<keyword evidence="1" id="KW-0812">Transmembrane</keyword>
<keyword evidence="1" id="KW-0472">Membrane</keyword>
<accession>A0A2R5F9B1</accession>
<protein>
    <submittedName>
        <fullName evidence="2">ABC transporter ATP-binding protein</fullName>
    </submittedName>
</protein>
<gene>
    <name evidence="2" type="ORF">NMK_2008</name>
</gene>
<evidence type="ECO:0000313" key="3">
    <source>
        <dbReference type="Proteomes" id="UP000245081"/>
    </source>
</evidence>
<organism evidence="2 3">
    <name type="scientific">Novimethylophilus kurashikiensis</name>
    <dbReference type="NCBI Taxonomy" id="1825523"/>
    <lineage>
        <taxon>Bacteria</taxon>
        <taxon>Pseudomonadati</taxon>
        <taxon>Pseudomonadota</taxon>
        <taxon>Betaproteobacteria</taxon>
        <taxon>Nitrosomonadales</taxon>
        <taxon>Methylophilaceae</taxon>
        <taxon>Novimethylophilus</taxon>
    </lineage>
</organism>
<dbReference type="InterPro" id="IPR007973">
    <property type="entry name" value="Pilus_assembly_TraE"/>
</dbReference>
<keyword evidence="1" id="KW-1133">Transmembrane helix</keyword>
<evidence type="ECO:0000256" key="1">
    <source>
        <dbReference type="SAM" id="Phobius"/>
    </source>
</evidence>
<keyword evidence="3" id="KW-1185">Reference proteome</keyword>
<dbReference type="AlphaFoldDB" id="A0A2R5F9B1"/>
<name>A0A2R5F9B1_9PROT</name>
<keyword evidence="2" id="KW-0547">Nucleotide-binding</keyword>
<proteinExistence type="predicted"/>
<comment type="caution">
    <text evidence="2">The sequence shown here is derived from an EMBL/GenBank/DDBJ whole genome shotgun (WGS) entry which is preliminary data.</text>
</comment>
<reference evidence="2 3" key="1">
    <citation type="journal article" date="2018" name="Environ. Microbiol.">
        <title>Isolation and genomic characterization of Novimethylophilus kurashikiensis gen. nov. sp. nov., a new lanthanide-dependent methylotrophic species of Methylophilaceae.</title>
        <authorList>
            <person name="Lv H."/>
            <person name="Sahin N."/>
            <person name="Tani A."/>
        </authorList>
    </citation>
    <scope>NUCLEOTIDE SEQUENCE [LARGE SCALE GENOMIC DNA]</scope>
    <source>
        <strain evidence="2 3">La2-4</strain>
    </source>
</reference>
<evidence type="ECO:0000313" key="2">
    <source>
        <dbReference type="EMBL" id="GBG14409.1"/>
    </source>
</evidence>
<dbReference type="Proteomes" id="UP000245081">
    <property type="component" value="Unassembled WGS sequence"/>
</dbReference>
<keyword evidence="2" id="KW-0067">ATP-binding</keyword>
<dbReference type="Pfam" id="PF05309">
    <property type="entry name" value="TraE"/>
    <property type="match status" value="1"/>
</dbReference>